<gene>
    <name evidence="2" type="primary">atp8</name>
    <name evidence="2" type="ORF">PPRSMT01_0025</name>
</gene>
<evidence type="ECO:0000313" key="2">
    <source>
        <dbReference type="EMBL" id="VFU78919.1"/>
    </source>
</evidence>
<keyword evidence="2" id="KW-0496">Mitochondrion</keyword>
<name>A0A485M7M7_9CRUS</name>
<dbReference type="EMBL" id="LR536618">
    <property type="protein sequence ID" value="VFU78919.1"/>
    <property type="molecule type" value="Genomic_DNA"/>
</dbReference>
<keyword evidence="1" id="KW-0472">Membrane</keyword>
<organism evidence="2">
    <name type="scientific">Proasellus parvulus</name>
    <dbReference type="NCBI Taxonomy" id="1282015"/>
    <lineage>
        <taxon>Eukaryota</taxon>
        <taxon>Metazoa</taxon>
        <taxon>Ecdysozoa</taxon>
        <taxon>Arthropoda</taxon>
        <taxon>Crustacea</taxon>
        <taxon>Multicrustacea</taxon>
        <taxon>Malacostraca</taxon>
        <taxon>Eumalacostraca</taxon>
        <taxon>Peracarida</taxon>
        <taxon>Isopoda</taxon>
        <taxon>Asellota</taxon>
        <taxon>Aselloidea</taxon>
        <taxon>Asellidae</taxon>
        <taxon>Proasellus</taxon>
    </lineage>
</organism>
<sequence length="49" mass="5737">MAPIMWTILLVLLSLSIALFMVKLYFFSQKMPIVLGHFDISLLSPPWQW</sequence>
<reference evidence="2" key="1">
    <citation type="submission" date="2019-03" db="EMBL/GenBank/DDBJ databases">
        <authorList>
            <person name="Lefebure T."/>
            <person name="Lefebure T."/>
        </authorList>
    </citation>
    <scope>NUCLEOTIDE SEQUENCE [LARGE SCALE GENOMIC DNA]</scope>
</reference>
<protein>
    <submittedName>
        <fullName evidence="2">ATP synthase 8</fullName>
    </submittedName>
</protein>
<accession>A0A485M7M7</accession>
<geneLocation type="mitochondrion" evidence="2"/>
<dbReference type="AlphaFoldDB" id="A0A485M7M7"/>
<keyword evidence="1" id="KW-1133">Transmembrane helix</keyword>
<keyword evidence="1" id="KW-0812">Transmembrane</keyword>
<feature type="transmembrane region" description="Helical" evidence="1">
    <location>
        <begin position="6"/>
        <end position="26"/>
    </location>
</feature>
<evidence type="ECO:0000256" key="1">
    <source>
        <dbReference type="SAM" id="Phobius"/>
    </source>
</evidence>
<proteinExistence type="predicted"/>